<dbReference type="InParanoid" id="A0A6G9ICL6"/>
<dbReference type="PANTHER" id="PTHR22602:SF0">
    <property type="entry name" value="TRANSFERASE CAF17, MITOCHONDRIAL-RELATED"/>
    <property type="match status" value="1"/>
</dbReference>
<dbReference type="KEGG" id="orb:IPMB12_07590"/>
<dbReference type="Proteomes" id="UP000501168">
    <property type="component" value="Chromosome"/>
</dbReference>
<feature type="domain" description="tRNA-modifying protein YgfZ-like beta-barrel" evidence="1">
    <location>
        <begin position="236"/>
        <end position="302"/>
    </location>
</feature>
<protein>
    <submittedName>
        <fullName evidence="2">tRNA-modifying protein YgfZ</fullName>
    </submittedName>
</protein>
<dbReference type="InterPro" id="IPR048451">
    <property type="entry name" value="YgfZ_barrel"/>
</dbReference>
<gene>
    <name evidence="2" type="primary">ygfZ</name>
    <name evidence="2" type="ORF">IPMB12_07590</name>
</gene>
<evidence type="ECO:0000259" key="1">
    <source>
        <dbReference type="Pfam" id="PF21130"/>
    </source>
</evidence>
<dbReference type="SUPFAM" id="SSF103025">
    <property type="entry name" value="Folate-binding domain"/>
    <property type="match status" value="1"/>
</dbReference>
<dbReference type="SUPFAM" id="SSF101790">
    <property type="entry name" value="Aminomethyltransferase beta-barrel domain"/>
    <property type="match status" value="1"/>
</dbReference>
<dbReference type="EMBL" id="CP050253">
    <property type="protein sequence ID" value="QIQ21559.1"/>
    <property type="molecule type" value="Genomic_DNA"/>
</dbReference>
<dbReference type="AlphaFoldDB" id="A0A6G9ICL6"/>
<dbReference type="NCBIfam" id="TIGR03317">
    <property type="entry name" value="ygfZ_signature"/>
    <property type="match status" value="1"/>
</dbReference>
<dbReference type="InterPro" id="IPR029043">
    <property type="entry name" value="GcvT/YgfZ_C"/>
</dbReference>
<dbReference type="FunCoup" id="A0A6G9ICL6">
    <property type="interactions" value="319"/>
</dbReference>
<dbReference type="InterPro" id="IPR017703">
    <property type="entry name" value="YgfZ/GCV_T_CS"/>
</dbReference>
<dbReference type="NCBIfam" id="NF007110">
    <property type="entry name" value="PRK09559.1"/>
    <property type="match status" value="1"/>
</dbReference>
<keyword evidence="3" id="KW-1185">Reference proteome</keyword>
<dbReference type="PANTHER" id="PTHR22602">
    <property type="entry name" value="TRANSFERASE CAF17, MITOCHONDRIAL-RELATED"/>
    <property type="match status" value="1"/>
</dbReference>
<reference evidence="2 3" key="1">
    <citation type="submission" date="2020-03" db="EMBL/GenBank/DDBJ databases">
        <title>Complete genome sequence of Orbus sp. IPMB12 (BCRC 80908).</title>
        <authorList>
            <person name="Lo W.-S."/>
            <person name="Chang T.-H."/>
            <person name="Kuo C.-H."/>
        </authorList>
    </citation>
    <scope>NUCLEOTIDE SEQUENCE [LARGE SCALE GENOMIC DNA]</scope>
    <source>
        <strain evidence="2 3">IPMB12</strain>
    </source>
</reference>
<evidence type="ECO:0000313" key="2">
    <source>
        <dbReference type="EMBL" id="QIQ21559.1"/>
    </source>
</evidence>
<dbReference type="Gene3D" id="3.30.70.1400">
    <property type="entry name" value="Aminomethyltransferase beta-barrel domains"/>
    <property type="match status" value="1"/>
</dbReference>
<dbReference type="GO" id="GO:0016226">
    <property type="term" value="P:iron-sulfur cluster assembly"/>
    <property type="evidence" value="ECO:0007669"/>
    <property type="project" value="TreeGrafter"/>
</dbReference>
<name>A0A6G9ICL6_9GAMM</name>
<accession>A0A6G9ICL6</accession>
<dbReference type="InterPro" id="IPR045179">
    <property type="entry name" value="YgfZ/GcvT"/>
</dbReference>
<dbReference type="Pfam" id="PF21130">
    <property type="entry name" value="YgfZ_barrel"/>
    <property type="match status" value="1"/>
</dbReference>
<dbReference type="Gene3D" id="3.30.70.1630">
    <property type="match status" value="1"/>
</dbReference>
<sequence>MLHLSKDLPFSVVTLNDWQLIKVSGADAAKYLQGQITINTSKLTPENFSFAVHCDAKGKVWSNWLLFQNGSDFFYIERKNVAEKQLTELKKYAVFSKVTIEQENQCGLLGFAGKESREKLSAYFPQLPTAEQTVVEKEGITLICLPKPTERFIIIADSGKLAQIKQDLAAQGAATADSNQWLLLDIEADYPIVDLPNTNEFLPQALSLQLVDAIHFDKGCYLGQEMIARAQYRGINKRALFKLTGSSTSLPVVGESLEMQLGENWRDSGTVLASLALTDKQIIVQAVLNNDVEEATVFRVKNNPDSLLHVTK</sequence>
<dbReference type="RefSeq" id="WP_166916494.1">
    <property type="nucleotide sequence ID" value="NZ_CP050253.1"/>
</dbReference>
<evidence type="ECO:0000313" key="3">
    <source>
        <dbReference type="Proteomes" id="UP000501168"/>
    </source>
</evidence>
<dbReference type="Gene3D" id="2.40.30.160">
    <property type="match status" value="1"/>
</dbReference>
<organism evidence="2 3">
    <name type="scientific">Zophobihabitans entericus</name>
    <dbReference type="NCBI Taxonomy" id="1635327"/>
    <lineage>
        <taxon>Bacteria</taxon>
        <taxon>Pseudomonadati</taxon>
        <taxon>Pseudomonadota</taxon>
        <taxon>Gammaproteobacteria</taxon>
        <taxon>Orbales</taxon>
        <taxon>Orbaceae</taxon>
        <taxon>Zophobihabitans</taxon>
    </lineage>
</organism>
<proteinExistence type="predicted"/>